<organism evidence="1 2">
    <name type="scientific">Holotrichia oblita</name>
    <name type="common">Chafer beetle</name>
    <dbReference type="NCBI Taxonomy" id="644536"/>
    <lineage>
        <taxon>Eukaryota</taxon>
        <taxon>Metazoa</taxon>
        <taxon>Ecdysozoa</taxon>
        <taxon>Arthropoda</taxon>
        <taxon>Hexapoda</taxon>
        <taxon>Insecta</taxon>
        <taxon>Pterygota</taxon>
        <taxon>Neoptera</taxon>
        <taxon>Endopterygota</taxon>
        <taxon>Coleoptera</taxon>
        <taxon>Polyphaga</taxon>
        <taxon>Scarabaeiformia</taxon>
        <taxon>Scarabaeidae</taxon>
        <taxon>Melolonthinae</taxon>
        <taxon>Holotrichia</taxon>
    </lineage>
</organism>
<dbReference type="EMBL" id="CM043017">
    <property type="protein sequence ID" value="KAI4464479.1"/>
    <property type="molecule type" value="Genomic_DNA"/>
</dbReference>
<reference evidence="1" key="1">
    <citation type="submission" date="2022-04" db="EMBL/GenBank/DDBJ databases">
        <title>Chromosome-scale genome assembly of Holotrichia oblita Faldermann.</title>
        <authorList>
            <person name="Rongchong L."/>
        </authorList>
    </citation>
    <scope>NUCLEOTIDE SEQUENCE</scope>
    <source>
        <strain evidence="1">81SQS9</strain>
    </source>
</reference>
<gene>
    <name evidence="1" type="ORF">MML48_3g00014604</name>
</gene>
<dbReference type="Proteomes" id="UP001056778">
    <property type="component" value="Chromosome 3"/>
</dbReference>
<proteinExistence type="predicted"/>
<evidence type="ECO:0000313" key="2">
    <source>
        <dbReference type="Proteomes" id="UP001056778"/>
    </source>
</evidence>
<name>A0ACB9TCN3_HOLOL</name>
<comment type="caution">
    <text evidence="1">The sequence shown here is derived from an EMBL/GenBank/DDBJ whole genome shotgun (WGS) entry which is preliminary data.</text>
</comment>
<accession>A0ACB9TCN3</accession>
<keyword evidence="2" id="KW-1185">Reference proteome</keyword>
<sequence>MKKFNRIATTCISYTRRLSGSIKVGVLDVPFEKGQDKSGVEIGPKSIREAGLIQKLIECCGIKDVKDYGEVKYLNNCVNAQVLNMKHYDDVISCSRELSDQVEKVIRDGRICLTLGGDHSIGIGTIHGHMKAKTEDLAVLWVDAHADLNTNRSSQSGNIHGMPLAVLAKELDYYWPPLPGADWLKCKLSLRNLAYIGLRSLDPYEHVIMHNLGIAHFDMFDIQRYGIDAVVSAALDKMDPDHNKPIHVSFDIDSLDPLEAPSTGTPVRGGLLLREGIHIMTAIYKTGRLGALDLVEVNPKIGNQSDVDRTVTAAMHIILAAFGQNRRLVKPESNDLIPPNNNK</sequence>
<protein>
    <submittedName>
        <fullName evidence="1">Arginase</fullName>
    </submittedName>
</protein>
<evidence type="ECO:0000313" key="1">
    <source>
        <dbReference type="EMBL" id="KAI4464479.1"/>
    </source>
</evidence>